<evidence type="ECO:0000256" key="3">
    <source>
        <dbReference type="ARBA" id="ARBA00004729"/>
    </source>
</evidence>
<dbReference type="NCBIfam" id="TIGR00171">
    <property type="entry name" value="leuD"/>
    <property type="match status" value="1"/>
</dbReference>
<dbReference type="GO" id="GO:0003861">
    <property type="term" value="F:3-isopropylmalate dehydratase activity"/>
    <property type="evidence" value="ECO:0007669"/>
    <property type="project" value="UniProtKB-EC"/>
</dbReference>
<evidence type="ECO:0000313" key="13">
    <source>
        <dbReference type="Proteomes" id="UP000320160"/>
    </source>
</evidence>
<dbReference type="CDD" id="cd01577">
    <property type="entry name" value="IPMI_Swivel"/>
    <property type="match status" value="1"/>
</dbReference>
<dbReference type="PANTHER" id="PTHR43345:SF5">
    <property type="entry name" value="3-ISOPROPYLMALATE DEHYDRATASE SMALL SUBUNIT"/>
    <property type="match status" value="1"/>
</dbReference>
<keyword evidence="13" id="KW-1185">Reference proteome</keyword>
<comment type="similarity">
    <text evidence="4">Belongs to the LeuD family. LeuD type 1 subfamily.</text>
</comment>
<dbReference type="InterPro" id="IPR033940">
    <property type="entry name" value="IPMI_Swivel"/>
</dbReference>
<organism evidence="12 13">
    <name type="scientific">Sphingorhabdus contaminans</name>
    <dbReference type="NCBI Taxonomy" id="1343899"/>
    <lineage>
        <taxon>Bacteria</taxon>
        <taxon>Pseudomonadati</taxon>
        <taxon>Pseudomonadota</taxon>
        <taxon>Alphaproteobacteria</taxon>
        <taxon>Sphingomonadales</taxon>
        <taxon>Sphingomonadaceae</taxon>
        <taxon>Sphingorhabdus</taxon>
    </lineage>
</organism>
<dbReference type="NCBIfam" id="NF002458">
    <property type="entry name" value="PRK01641.1"/>
    <property type="match status" value="1"/>
</dbReference>
<evidence type="ECO:0000256" key="1">
    <source>
        <dbReference type="ARBA" id="ARBA00000491"/>
    </source>
</evidence>
<dbReference type="InterPro" id="IPR050075">
    <property type="entry name" value="LeuD"/>
</dbReference>
<dbReference type="OrthoDB" id="9777465at2"/>
<comment type="catalytic activity">
    <reaction evidence="1">
        <text>(2R,3S)-3-isopropylmalate = (2S)-2-isopropylmalate</text>
        <dbReference type="Rhea" id="RHEA:32287"/>
        <dbReference type="ChEBI" id="CHEBI:1178"/>
        <dbReference type="ChEBI" id="CHEBI:35121"/>
        <dbReference type="EC" id="4.2.1.33"/>
    </reaction>
</comment>
<dbReference type="Proteomes" id="UP000320160">
    <property type="component" value="Unassembled WGS sequence"/>
</dbReference>
<dbReference type="Pfam" id="PF00694">
    <property type="entry name" value="Aconitase_C"/>
    <property type="match status" value="1"/>
</dbReference>
<dbReference type="Gene3D" id="3.20.19.10">
    <property type="entry name" value="Aconitase, domain 4"/>
    <property type="match status" value="1"/>
</dbReference>
<dbReference type="RefSeq" id="WP_143776884.1">
    <property type="nucleotide sequence ID" value="NZ_VKKU01000002.1"/>
</dbReference>
<evidence type="ECO:0000256" key="2">
    <source>
        <dbReference type="ARBA" id="ARBA00002695"/>
    </source>
</evidence>
<evidence type="ECO:0000256" key="6">
    <source>
        <dbReference type="ARBA" id="ARBA00011998"/>
    </source>
</evidence>
<name>A0A553WAG1_9SPHN</name>
<comment type="caution">
    <text evidence="12">The sequence shown here is derived from an EMBL/GenBank/DDBJ whole genome shotgun (WGS) entry which is preliminary data.</text>
</comment>
<keyword evidence="8" id="KW-0028">Amino-acid biosynthesis</keyword>
<sequence length="206" mass="22273">MKPFSQVRGPAISLPEANIDTDVIFPARFLVITASEGLGRYAFYDRRYDTAGNPQPDCVFNRPEMDGAPILVTGANFGCGSSREQAVWAIMGMGLTCIIAPSFGEIFAANCIRNGILTVCLDDKEIAKLHLYAAAGAALSVDLQGCAISVDGAIFPFAIAEHHRQALLNGWDETDTILAQDAGAIADFEGRQRMTQPWLYIQGESR</sequence>
<dbReference type="GO" id="GO:0009316">
    <property type="term" value="C:3-isopropylmalate dehydratase complex"/>
    <property type="evidence" value="ECO:0007669"/>
    <property type="project" value="InterPro"/>
</dbReference>
<dbReference type="GO" id="GO:0009098">
    <property type="term" value="P:L-leucine biosynthetic process"/>
    <property type="evidence" value="ECO:0007669"/>
    <property type="project" value="UniProtKB-UniPathway"/>
</dbReference>
<protein>
    <recommendedName>
        <fullName evidence="6">3-isopropylmalate dehydratase</fullName>
        <ecNumber evidence="6">4.2.1.33</ecNumber>
    </recommendedName>
</protein>
<dbReference type="InterPro" id="IPR004431">
    <property type="entry name" value="3-IsopropMal_deHydase_ssu"/>
</dbReference>
<dbReference type="SUPFAM" id="SSF52016">
    <property type="entry name" value="LeuD/IlvD-like"/>
    <property type="match status" value="1"/>
</dbReference>
<dbReference type="EMBL" id="VKKU01000002">
    <property type="protein sequence ID" value="TSB01666.1"/>
    <property type="molecule type" value="Genomic_DNA"/>
</dbReference>
<dbReference type="PANTHER" id="PTHR43345">
    <property type="entry name" value="3-ISOPROPYLMALATE DEHYDRATASE SMALL SUBUNIT 2-RELATED-RELATED"/>
    <property type="match status" value="1"/>
</dbReference>
<comment type="subunit">
    <text evidence="5">Heterodimer of LeuC and LeuD.</text>
</comment>
<dbReference type="InterPro" id="IPR000573">
    <property type="entry name" value="AconitaseA/IPMdHydase_ssu_swvl"/>
</dbReference>
<evidence type="ECO:0000256" key="9">
    <source>
        <dbReference type="ARBA" id="ARBA00023239"/>
    </source>
</evidence>
<feature type="domain" description="Aconitase A/isopropylmalate dehydratase small subunit swivel" evidence="11">
    <location>
        <begin position="1"/>
        <end position="122"/>
    </location>
</feature>
<dbReference type="EC" id="4.2.1.33" evidence="6"/>
<accession>A0A553WAG1</accession>
<dbReference type="InterPro" id="IPR015928">
    <property type="entry name" value="Aconitase/3IPM_dehydase_swvl"/>
</dbReference>
<evidence type="ECO:0000256" key="7">
    <source>
        <dbReference type="ARBA" id="ARBA00022430"/>
    </source>
</evidence>
<keyword evidence="9 12" id="KW-0456">Lyase</keyword>
<evidence type="ECO:0000313" key="12">
    <source>
        <dbReference type="EMBL" id="TSB01666.1"/>
    </source>
</evidence>
<comment type="pathway">
    <text evidence="3">Amino-acid biosynthesis; L-leucine biosynthesis; L-leucine from 3-methyl-2-oxobutanoate: step 2/4.</text>
</comment>
<keyword evidence="10" id="KW-0100">Branched-chain amino acid biosynthesis</keyword>
<evidence type="ECO:0000256" key="8">
    <source>
        <dbReference type="ARBA" id="ARBA00022605"/>
    </source>
</evidence>
<evidence type="ECO:0000256" key="4">
    <source>
        <dbReference type="ARBA" id="ARBA00009845"/>
    </source>
</evidence>
<evidence type="ECO:0000256" key="10">
    <source>
        <dbReference type="ARBA" id="ARBA00023304"/>
    </source>
</evidence>
<gene>
    <name evidence="12" type="primary">leuD</name>
    <name evidence="12" type="ORF">FOM92_10830</name>
</gene>
<proteinExistence type="inferred from homology"/>
<keyword evidence="7" id="KW-0432">Leucine biosynthesis</keyword>
<dbReference type="UniPathway" id="UPA00048">
    <property type="reaction ID" value="UER00071"/>
</dbReference>
<dbReference type="AlphaFoldDB" id="A0A553WAG1"/>
<evidence type="ECO:0000256" key="5">
    <source>
        <dbReference type="ARBA" id="ARBA00011271"/>
    </source>
</evidence>
<evidence type="ECO:0000259" key="11">
    <source>
        <dbReference type="Pfam" id="PF00694"/>
    </source>
</evidence>
<reference evidence="12 13" key="1">
    <citation type="submission" date="2019-07" db="EMBL/GenBank/DDBJ databases">
        <authorList>
            <person name="Park M."/>
        </authorList>
    </citation>
    <scope>NUCLEOTIDE SEQUENCE [LARGE SCALE GENOMIC DNA]</scope>
    <source>
        <strain evidence="12 13">KCTC32445</strain>
    </source>
</reference>
<comment type="function">
    <text evidence="2">Catalyzes the isomerization between 2-isopropylmalate and 3-isopropylmalate, via the formation of 2-isopropylmaleate.</text>
</comment>